<protein>
    <submittedName>
        <fullName evidence="2">Uncharacterized protein</fullName>
    </submittedName>
</protein>
<comment type="caution">
    <text evidence="2">The sequence shown here is derived from an EMBL/GenBank/DDBJ whole genome shotgun (WGS) entry which is preliminary data.</text>
</comment>
<reference evidence="2 3" key="1">
    <citation type="journal article" date="2012" name="J. Bacteriol.">
        <title>Draft Genome Sequence of the Extremely Halophilic Archaeon Halogranum salarium B-1T.</title>
        <authorList>
            <person name="Kim K.K."/>
            <person name="Lee K.C."/>
            <person name="Lee J.S."/>
        </authorList>
    </citation>
    <scope>NUCLEOTIDE SEQUENCE [LARGE SCALE GENOMIC DNA]</scope>
    <source>
        <strain evidence="2 3">B-1</strain>
    </source>
</reference>
<proteinExistence type="predicted"/>
<dbReference type="Pfam" id="PF24001">
    <property type="entry name" value="DUF7317"/>
    <property type="match status" value="1"/>
</dbReference>
<dbReference type="AlphaFoldDB" id="J3EXJ2"/>
<dbReference type="InterPro" id="IPR055741">
    <property type="entry name" value="DUF7317"/>
</dbReference>
<organism evidence="2 3">
    <name type="scientific">Halogranum salarium B-1</name>
    <dbReference type="NCBI Taxonomy" id="1210908"/>
    <lineage>
        <taxon>Archaea</taxon>
        <taxon>Methanobacteriati</taxon>
        <taxon>Methanobacteriota</taxon>
        <taxon>Stenosarchaea group</taxon>
        <taxon>Halobacteria</taxon>
        <taxon>Halobacteriales</taxon>
        <taxon>Haloferacaceae</taxon>
    </lineage>
</organism>
<evidence type="ECO:0000313" key="3">
    <source>
        <dbReference type="Proteomes" id="UP000007813"/>
    </source>
</evidence>
<accession>J3EXJ2</accession>
<gene>
    <name evidence="2" type="ORF">HSB1_19950</name>
</gene>
<dbReference type="Proteomes" id="UP000007813">
    <property type="component" value="Unassembled WGS sequence"/>
</dbReference>
<sequence length="64" mass="7077">MHSHALTQALTLYRSETLTLSQAASRAGRTEEEFAAVLHQYGIEQRPETPTVGVQTERPAPRAD</sequence>
<feature type="region of interest" description="Disordered" evidence="1">
    <location>
        <begin position="41"/>
        <end position="64"/>
    </location>
</feature>
<evidence type="ECO:0000313" key="2">
    <source>
        <dbReference type="EMBL" id="EJN59837.1"/>
    </source>
</evidence>
<dbReference type="OrthoDB" id="225412at2157"/>
<dbReference type="eggNOG" id="arCOG11371">
    <property type="taxonomic scope" value="Archaea"/>
</dbReference>
<name>J3EXJ2_9EURY</name>
<evidence type="ECO:0000256" key="1">
    <source>
        <dbReference type="SAM" id="MobiDB-lite"/>
    </source>
</evidence>
<dbReference type="RefSeq" id="WP_009367075.1">
    <property type="nucleotide sequence ID" value="NZ_ALJD01000004.1"/>
</dbReference>
<dbReference type="EMBL" id="ALJD01000004">
    <property type="protein sequence ID" value="EJN59837.1"/>
    <property type="molecule type" value="Genomic_DNA"/>
</dbReference>